<evidence type="ECO:0000256" key="10">
    <source>
        <dbReference type="ARBA" id="ARBA00023242"/>
    </source>
</evidence>
<keyword evidence="6" id="KW-0805">Transcription regulation</keyword>
<dbReference type="EMBL" id="CAKOFQ010006908">
    <property type="protein sequence ID" value="CAH1981425.1"/>
    <property type="molecule type" value="Genomic_DNA"/>
</dbReference>
<gene>
    <name evidence="15" type="ORF">ACAOBT_LOCUS14477</name>
</gene>
<evidence type="ECO:0000256" key="7">
    <source>
        <dbReference type="ARBA" id="ARBA00023054"/>
    </source>
</evidence>
<keyword evidence="9" id="KW-0804">Transcription</keyword>
<keyword evidence="16" id="KW-1185">Reference proteome</keyword>
<dbReference type="PANTHER" id="PTHR46600:SF1">
    <property type="entry name" value="THAP DOMAIN-CONTAINING PROTEIN 1"/>
    <property type="match status" value="1"/>
</dbReference>
<organism evidence="15 16">
    <name type="scientific">Acanthoscelides obtectus</name>
    <name type="common">Bean weevil</name>
    <name type="synonym">Bruchus obtectus</name>
    <dbReference type="NCBI Taxonomy" id="200917"/>
    <lineage>
        <taxon>Eukaryota</taxon>
        <taxon>Metazoa</taxon>
        <taxon>Ecdysozoa</taxon>
        <taxon>Arthropoda</taxon>
        <taxon>Hexapoda</taxon>
        <taxon>Insecta</taxon>
        <taxon>Pterygota</taxon>
        <taxon>Neoptera</taxon>
        <taxon>Endopterygota</taxon>
        <taxon>Coleoptera</taxon>
        <taxon>Polyphaga</taxon>
        <taxon>Cucujiformia</taxon>
        <taxon>Chrysomeloidea</taxon>
        <taxon>Chrysomelidae</taxon>
        <taxon>Bruchinae</taxon>
        <taxon>Bruchini</taxon>
        <taxon>Acanthoscelides</taxon>
    </lineage>
</organism>
<evidence type="ECO:0000256" key="6">
    <source>
        <dbReference type="ARBA" id="ARBA00023015"/>
    </source>
</evidence>
<evidence type="ECO:0000256" key="2">
    <source>
        <dbReference type="ARBA" id="ARBA00006177"/>
    </source>
</evidence>
<dbReference type="InterPro" id="IPR038441">
    <property type="entry name" value="THAP_Znf_sf"/>
</dbReference>
<evidence type="ECO:0000256" key="9">
    <source>
        <dbReference type="ARBA" id="ARBA00023163"/>
    </source>
</evidence>
<dbReference type="InterPro" id="IPR006612">
    <property type="entry name" value="THAP_Znf"/>
</dbReference>
<evidence type="ECO:0000256" key="11">
    <source>
        <dbReference type="ARBA" id="ARBA00023306"/>
    </source>
</evidence>
<feature type="compositionally biased region" description="Polar residues" evidence="13">
    <location>
        <begin position="86"/>
        <end position="95"/>
    </location>
</feature>
<dbReference type="SMART" id="SM00980">
    <property type="entry name" value="THAP"/>
    <property type="match status" value="1"/>
</dbReference>
<comment type="caution">
    <text evidence="15">The sequence shown here is derived from an EMBL/GenBank/DDBJ whole genome shotgun (WGS) entry which is preliminary data.</text>
</comment>
<keyword evidence="7" id="KW-0175">Coiled coil</keyword>
<evidence type="ECO:0000256" key="3">
    <source>
        <dbReference type="ARBA" id="ARBA00022723"/>
    </source>
</evidence>
<dbReference type="AlphaFoldDB" id="A0A9P0KVX9"/>
<evidence type="ECO:0000259" key="14">
    <source>
        <dbReference type="PROSITE" id="PS50950"/>
    </source>
</evidence>
<evidence type="ECO:0000256" key="12">
    <source>
        <dbReference type="PROSITE-ProRule" id="PRU00309"/>
    </source>
</evidence>
<evidence type="ECO:0000313" key="15">
    <source>
        <dbReference type="EMBL" id="CAH1981425.1"/>
    </source>
</evidence>
<dbReference type="PROSITE" id="PS50950">
    <property type="entry name" value="ZF_THAP"/>
    <property type="match status" value="1"/>
</dbReference>
<keyword evidence="4 12" id="KW-0863">Zinc-finger</keyword>
<keyword evidence="3" id="KW-0479">Metal-binding</keyword>
<dbReference type="InterPro" id="IPR026516">
    <property type="entry name" value="THAP1/10"/>
</dbReference>
<dbReference type="SMART" id="SM00692">
    <property type="entry name" value="DM3"/>
    <property type="match status" value="1"/>
</dbReference>
<evidence type="ECO:0000256" key="13">
    <source>
        <dbReference type="SAM" id="MobiDB-lite"/>
    </source>
</evidence>
<evidence type="ECO:0000256" key="1">
    <source>
        <dbReference type="ARBA" id="ARBA00004642"/>
    </source>
</evidence>
<keyword evidence="8 12" id="KW-0238">DNA-binding</keyword>
<evidence type="ECO:0000256" key="8">
    <source>
        <dbReference type="ARBA" id="ARBA00023125"/>
    </source>
</evidence>
<feature type="region of interest" description="Disordered" evidence="13">
    <location>
        <begin position="64"/>
        <end position="111"/>
    </location>
</feature>
<comment type="subcellular location">
    <subcellularLocation>
        <location evidence="1">Nucleus</location>
        <location evidence="1">Nucleoplasm</location>
    </subcellularLocation>
</comment>
<evidence type="ECO:0000256" key="5">
    <source>
        <dbReference type="ARBA" id="ARBA00022833"/>
    </source>
</evidence>
<keyword evidence="11" id="KW-0131">Cell cycle</keyword>
<dbReference type="GO" id="GO:0043565">
    <property type="term" value="F:sequence-specific DNA binding"/>
    <property type="evidence" value="ECO:0007669"/>
    <property type="project" value="InterPro"/>
</dbReference>
<keyword evidence="5" id="KW-0862">Zinc</keyword>
<dbReference type="PANTHER" id="PTHR46600">
    <property type="entry name" value="THAP DOMAIN-CONTAINING"/>
    <property type="match status" value="1"/>
</dbReference>
<keyword evidence="10" id="KW-0539">Nucleus</keyword>
<dbReference type="Proteomes" id="UP001152888">
    <property type="component" value="Unassembled WGS sequence"/>
</dbReference>
<comment type="similarity">
    <text evidence="2">Belongs to the THAP1 family.</text>
</comment>
<protein>
    <recommendedName>
        <fullName evidence="14">THAP-type domain-containing protein</fullName>
    </recommendedName>
</protein>
<dbReference type="OrthoDB" id="5988927at2759"/>
<accession>A0A9P0KVX9</accession>
<sequence length="111" mass="12963">MKFHRIPRDFNMRKLWLHAIRRENFTSSTTTVICGKHFTPEDYEVNVHGNNVLKKSAVPSEFDFPAHLKKEPRHRRVLKRKHGESNSKATEQTSDIGEVEEEPENGDHVDD</sequence>
<reference evidence="15" key="1">
    <citation type="submission" date="2022-03" db="EMBL/GenBank/DDBJ databases">
        <authorList>
            <person name="Sayadi A."/>
        </authorList>
    </citation>
    <scope>NUCLEOTIDE SEQUENCE</scope>
</reference>
<evidence type="ECO:0000313" key="16">
    <source>
        <dbReference type="Proteomes" id="UP001152888"/>
    </source>
</evidence>
<dbReference type="GO" id="GO:0008270">
    <property type="term" value="F:zinc ion binding"/>
    <property type="evidence" value="ECO:0007669"/>
    <property type="project" value="UniProtKB-KW"/>
</dbReference>
<feature type="domain" description="THAP-type" evidence="14">
    <location>
        <begin position="1"/>
        <end position="62"/>
    </location>
</feature>
<proteinExistence type="inferred from homology"/>
<feature type="compositionally biased region" description="Basic residues" evidence="13">
    <location>
        <begin position="70"/>
        <end position="82"/>
    </location>
</feature>
<name>A0A9P0KVX9_ACAOB</name>
<dbReference type="Gene3D" id="6.20.210.20">
    <property type="entry name" value="THAP domain"/>
    <property type="match status" value="1"/>
</dbReference>
<evidence type="ECO:0000256" key="4">
    <source>
        <dbReference type="ARBA" id="ARBA00022771"/>
    </source>
</evidence>
<dbReference type="GO" id="GO:0005654">
    <property type="term" value="C:nucleoplasm"/>
    <property type="evidence" value="ECO:0007669"/>
    <property type="project" value="UniProtKB-SubCell"/>
</dbReference>
<dbReference type="Pfam" id="PF05485">
    <property type="entry name" value="THAP"/>
    <property type="match status" value="1"/>
</dbReference>
<dbReference type="SUPFAM" id="SSF57716">
    <property type="entry name" value="Glucocorticoid receptor-like (DNA-binding domain)"/>
    <property type="match status" value="1"/>
</dbReference>